<name>A0ABV6VGK2_9ACTN</name>
<evidence type="ECO:0000313" key="1">
    <source>
        <dbReference type="EMBL" id="MFC1412857.1"/>
    </source>
</evidence>
<keyword evidence="2" id="KW-1185">Reference proteome</keyword>
<organism evidence="1 2">
    <name type="scientific">Streptacidiphilus alkalitolerans</name>
    <dbReference type="NCBI Taxonomy" id="3342712"/>
    <lineage>
        <taxon>Bacteria</taxon>
        <taxon>Bacillati</taxon>
        <taxon>Actinomycetota</taxon>
        <taxon>Actinomycetes</taxon>
        <taxon>Kitasatosporales</taxon>
        <taxon>Streptomycetaceae</taxon>
        <taxon>Streptacidiphilus</taxon>
    </lineage>
</organism>
<sequence>MHVEAPDDAPRNRRIAEIFELLDLDDVALHWWSRAALLGDRDAADYLEVLRQDQDTPEDDHVCYSVGDDVSPSDSFVIVPDRLAGVEDFAATFIPPTATSRDRRSSSAAMRLLEGCRKAYDTREADGPANRGASAEETER</sequence>
<evidence type="ECO:0000313" key="2">
    <source>
        <dbReference type="Proteomes" id="UP001592582"/>
    </source>
</evidence>
<dbReference type="Proteomes" id="UP001592582">
    <property type="component" value="Unassembled WGS sequence"/>
</dbReference>
<dbReference type="EMBL" id="JBHEZX010000013">
    <property type="protein sequence ID" value="MFC1412857.1"/>
    <property type="molecule type" value="Genomic_DNA"/>
</dbReference>
<proteinExistence type="predicted"/>
<gene>
    <name evidence="1" type="ORF">ACEZDG_26680</name>
</gene>
<accession>A0ABV6VGK2</accession>
<protein>
    <submittedName>
        <fullName evidence="1">Uncharacterized protein</fullName>
    </submittedName>
</protein>
<reference evidence="1 2" key="1">
    <citation type="submission" date="2024-09" db="EMBL/GenBank/DDBJ databases">
        <authorList>
            <person name="Lee S.D."/>
        </authorList>
    </citation>
    <scope>NUCLEOTIDE SEQUENCE [LARGE SCALE GENOMIC DNA]</scope>
    <source>
        <strain evidence="1 2">N1-1</strain>
    </source>
</reference>
<comment type="caution">
    <text evidence="1">The sequence shown here is derived from an EMBL/GenBank/DDBJ whole genome shotgun (WGS) entry which is preliminary data.</text>
</comment>